<organism evidence="1 2">
    <name type="scientific">Chitinivorax tropicus</name>
    <dbReference type="NCBI Taxonomy" id="714531"/>
    <lineage>
        <taxon>Bacteria</taxon>
        <taxon>Pseudomonadati</taxon>
        <taxon>Pseudomonadota</taxon>
        <taxon>Betaproteobacteria</taxon>
        <taxon>Chitinivorax</taxon>
    </lineage>
</organism>
<keyword evidence="2" id="KW-1185">Reference proteome</keyword>
<dbReference type="AlphaFoldDB" id="A0A840MJX1"/>
<dbReference type="EMBL" id="JACHHY010000017">
    <property type="protein sequence ID" value="MBB5019494.1"/>
    <property type="molecule type" value="Genomic_DNA"/>
</dbReference>
<name>A0A840MJX1_9PROT</name>
<accession>A0A840MJX1</accession>
<sequence length="67" mass="7475">MANLHVSSHSPCTVPAVYSFDRQVISPQHSFFESLAEAQAMGVARVFALSRFVNPLNAKIFIFVTKY</sequence>
<reference evidence="1 2" key="1">
    <citation type="submission" date="2020-08" db="EMBL/GenBank/DDBJ databases">
        <title>Genomic Encyclopedia of Type Strains, Phase IV (KMG-IV): sequencing the most valuable type-strain genomes for metagenomic binning, comparative biology and taxonomic classification.</title>
        <authorList>
            <person name="Goeker M."/>
        </authorList>
    </citation>
    <scope>NUCLEOTIDE SEQUENCE [LARGE SCALE GENOMIC DNA]</scope>
    <source>
        <strain evidence="1 2">DSM 27165</strain>
    </source>
</reference>
<dbReference type="Proteomes" id="UP000575898">
    <property type="component" value="Unassembled WGS sequence"/>
</dbReference>
<gene>
    <name evidence="1" type="ORF">HNQ59_002796</name>
</gene>
<protein>
    <submittedName>
        <fullName evidence="1">Uncharacterized protein</fullName>
    </submittedName>
</protein>
<evidence type="ECO:0000313" key="1">
    <source>
        <dbReference type="EMBL" id="MBB5019494.1"/>
    </source>
</evidence>
<dbReference type="RefSeq" id="WP_184040466.1">
    <property type="nucleotide sequence ID" value="NZ_JACHHY010000017.1"/>
</dbReference>
<comment type="caution">
    <text evidence="1">The sequence shown here is derived from an EMBL/GenBank/DDBJ whole genome shotgun (WGS) entry which is preliminary data.</text>
</comment>
<proteinExistence type="predicted"/>
<evidence type="ECO:0000313" key="2">
    <source>
        <dbReference type="Proteomes" id="UP000575898"/>
    </source>
</evidence>